<dbReference type="Proteomes" id="UP000025227">
    <property type="component" value="Unplaced"/>
</dbReference>
<accession>A0A7I4YAT2</accession>
<keyword evidence="4" id="KW-0735">Signal-anchor</keyword>
<evidence type="ECO:0000256" key="2">
    <source>
        <dbReference type="ARBA" id="ARBA00006462"/>
    </source>
</evidence>
<dbReference type="OMA" id="DQTYLIV"/>
<evidence type="ECO:0000256" key="4">
    <source>
        <dbReference type="ARBA" id="ARBA00022968"/>
    </source>
</evidence>
<dbReference type="PANTHER" id="PTHR23033:SF8">
    <property type="entry name" value="HEXOSYLTRANSFERASE"/>
    <property type="match status" value="1"/>
</dbReference>
<protein>
    <submittedName>
        <fullName evidence="10">Rhodanese domain-containing protein</fullName>
    </submittedName>
</protein>
<proteinExistence type="inferred from homology"/>
<comment type="subcellular location">
    <subcellularLocation>
        <location evidence="1">Membrane</location>
        <topology evidence="1">Single-pass type II membrane protein</topology>
    </subcellularLocation>
</comment>
<evidence type="ECO:0000256" key="5">
    <source>
        <dbReference type="ARBA" id="ARBA00022989"/>
    </source>
</evidence>
<dbReference type="InterPro" id="IPR026050">
    <property type="entry name" value="C1GALT1/C1GALT1_chp1"/>
</dbReference>
<organism evidence="9 10">
    <name type="scientific">Haemonchus contortus</name>
    <name type="common">Barber pole worm</name>
    <dbReference type="NCBI Taxonomy" id="6289"/>
    <lineage>
        <taxon>Eukaryota</taxon>
        <taxon>Metazoa</taxon>
        <taxon>Ecdysozoa</taxon>
        <taxon>Nematoda</taxon>
        <taxon>Chromadorea</taxon>
        <taxon>Rhabditida</taxon>
        <taxon>Rhabditina</taxon>
        <taxon>Rhabditomorpha</taxon>
        <taxon>Strongyloidea</taxon>
        <taxon>Trichostrongylidae</taxon>
        <taxon>Haemonchus</taxon>
    </lineage>
</organism>
<evidence type="ECO:0000313" key="9">
    <source>
        <dbReference type="Proteomes" id="UP000025227"/>
    </source>
</evidence>
<name>A0A7I4YAT2_HAECO</name>
<feature type="compositionally biased region" description="Basic and acidic residues" evidence="7">
    <location>
        <begin position="357"/>
        <end position="366"/>
    </location>
</feature>
<dbReference type="GO" id="GO:0016263">
    <property type="term" value="F:glycoprotein-N-acetylgalactosamine 3-beta-galactosyltransferase activity"/>
    <property type="evidence" value="ECO:0007669"/>
    <property type="project" value="TreeGrafter"/>
</dbReference>
<evidence type="ECO:0000256" key="6">
    <source>
        <dbReference type="ARBA" id="ARBA00023136"/>
    </source>
</evidence>
<keyword evidence="3 8" id="KW-0812">Transmembrane</keyword>
<dbReference type="PANTHER" id="PTHR23033">
    <property type="entry name" value="BETA1,3-GALACTOSYLTRANSFERASE"/>
    <property type="match status" value="1"/>
</dbReference>
<evidence type="ECO:0000256" key="1">
    <source>
        <dbReference type="ARBA" id="ARBA00004606"/>
    </source>
</evidence>
<dbReference type="Gene3D" id="3.90.550.50">
    <property type="match status" value="1"/>
</dbReference>
<dbReference type="OrthoDB" id="5818856at2759"/>
<keyword evidence="5 8" id="KW-1133">Transmembrane helix</keyword>
<evidence type="ECO:0000256" key="3">
    <source>
        <dbReference type="ARBA" id="ARBA00022692"/>
    </source>
</evidence>
<evidence type="ECO:0000313" key="10">
    <source>
        <dbReference type="WBParaSite" id="HCON_00077940-00001"/>
    </source>
</evidence>
<dbReference type="AlphaFoldDB" id="A0A7I4YAT2"/>
<feature type="transmembrane region" description="Helical" evidence="8">
    <location>
        <begin position="21"/>
        <end position="45"/>
    </location>
</feature>
<dbReference type="WBParaSite" id="HCON_00077940-00001">
    <property type="protein sequence ID" value="HCON_00077940-00001"/>
    <property type="gene ID" value="HCON_00077940"/>
</dbReference>
<feature type="region of interest" description="Disordered" evidence="7">
    <location>
        <begin position="340"/>
        <end position="366"/>
    </location>
</feature>
<keyword evidence="6 8" id="KW-0472">Membrane</keyword>
<sequence>MTRQPYQLLGKRALTSGRRGVLREILLPLLIGLSVGYALGLTLSFEEIDSIDHIAQIDEDAPESTLFFLRCLILVNPEAKKPLNFITAIRDTYGSVCNQTIFYTNSEEIQKKAADQYVIVVDSSLNGFYWSYFQQVPAQWTYIGDEQGYLSVQNLRKLVRGFNHRRQLIFGRIFMQKPIISYIFPFLQRQRMSLQSGIVMTTSAIKSLSRCNGLLWPRSTESALIACAKELGIRAIDPVDEDSMHLFHDKDIKTLLPEAYQAKHKHGDKTVLGCCSDHAISFGQLSYKDIRLADFASVHWKVFGLGGVEEVNASYAIDPKEFTTKAKVNSLLKKTTVVPAKKSSNDTKTLIKSANKPKNETKKTAA</sequence>
<keyword evidence="9" id="KW-1185">Reference proteome</keyword>
<evidence type="ECO:0000256" key="7">
    <source>
        <dbReference type="SAM" id="MobiDB-lite"/>
    </source>
</evidence>
<comment type="similarity">
    <text evidence="2">Belongs to the glycosyltransferase 31 family. Beta3-Gal-T subfamily.</text>
</comment>
<evidence type="ECO:0000256" key="8">
    <source>
        <dbReference type="SAM" id="Phobius"/>
    </source>
</evidence>
<reference evidence="10" key="1">
    <citation type="submission" date="2020-12" db="UniProtKB">
        <authorList>
            <consortium name="WormBaseParasite"/>
        </authorList>
    </citation>
    <scope>IDENTIFICATION</scope>
    <source>
        <strain evidence="10">MHco3</strain>
    </source>
</reference>
<dbReference type="GO" id="GO:0016020">
    <property type="term" value="C:membrane"/>
    <property type="evidence" value="ECO:0007669"/>
    <property type="project" value="UniProtKB-SubCell"/>
</dbReference>